<feature type="region of interest" description="Disordered" evidence="1">
    <location>
        <begin position="52"/>
        <end position="73"/>
    </location>
</feature>
<reference evidence="2" key="1">
    <citation type="submission" date="2021-02" db="EMBL/GenBank/DDBJ databases">
        <authorList>
            <person name="Nowell W R."/>
        </authorList>
    </citation>
    <scope>NUCLEOTIDE SEQUENCE</scope>
</reference>
<accession>A0A814ZFB9</accession>
<dbReference type="AlphaFoldDB" id="A0A814ZFB9"/>
<gene>
    <name evidence="2" type="ORF">QVE165_LOCUS28004</name>
</gene>
<keyword evidence="3" id="KW-1185">Reference proteome</keyword>
<sequence>MRKHYAVGELSDVVSVFGPFLRLGKIAKIRAVAIFRDSKSSSDAPQIQLVSASHTNTISSPNSGTSMYDQRDTTKDKIIKLKQRNYNSLL</sequence>
<dbReference type="EMBL" id="CAJNOM010000216">
    <property type="protein sequence ID" value="CAF1241570.1"/>
    <property type="molecule type" value="Genomic_DNA"/>
</dbReference>
<organism evidence="2 3">
    <name type="scientific">Adineta steineri</name>
    <dbReference type="NCBI Taxonomy" id="433720"/>
    <lineage>
        <taxon>Eukaryota</taxon>
        <taxon>Metazoa</taxon>
        <taxon>Spiralia</taxon>
        <taxon>Gnathifera</taxon>
        <taxon>Rotifera</taxon>
        <taxon>Eurotatoria</taxon>
        <taxon>Bdelloidea</taxon>
        <taxon>Adinetida</taxon>
        <taxon>Adinetidae</taxon>
        <taxon>Adineta</taxon>
    </lineage>
</organism>
<proteinExistence type="predicted"/>
<protein>
    <submittedName>
        <fullName evidence="2">Uncharacterized protein</fullName>
    </submittedName>
</protein>
<evidence type="ECO:0000313" key="3">
    <source>
        <dbReference type="Proteomes" id="UP000663832"/>
    </source>
</evidence>
<evidence type="ECO:0000256" key="1">
    <source>
        <dbReference type="SAM" id="MobiDB-lite"/>
    </source>
</evidence>
<dbReference type="Proteomes" id="UP000663832">
    <property type="component" value="Unassembled WGS sequence"/>
</dbReference>
<dbReference type="OrthoDB" id="10472708at2759"/>
<comment type="caution">
    <text evidence="2">The sequence shown here is derived from an EMBL/GenBank/DDBJ whole genome shotgun (WGS) entry which is preliminary data.</text>
</comment>
<name>A0A814ZFB9_9BILA</name>
<feature type="compositionally biased region" description="Polar residues" evidence="1">
    <location>
        <begin position="52"/>
        <end position="68"/>
    </location>
</feature>
<evidence type="ECO:0000313" key="2">
    <source>
        <dbReference type="EMBL" id="CAF1241570.1"/>
    </source>
</evidence>